<evidence type="ECO:0000313" key="2">
    <source>
        <dbReference type="EMBL" id="MCI41607.1"/>
    </source>
</evidence>
<evidence type="ECO:0000313" key="3">
    <source>
        <dbReference type="Proteomes" id="UP000265520"/>
    </source>
</evidence>
<evidence type="ECO:0000256" key="1">
    <source>
        <dbReference type="SAM" id="MobiDB-lite"/>
    </source>
</evidence>
<organism evidence="2 3">
    <name type="scientific">Trifolium medium</name>
    <dbReference type="NCBI Taxonomy" id="97028"/>
    <lineage>
        <taxon>Eukaryota</taxon>
        <taxon>Viridiplantae</taxon>
        <taxon>Streptophyta</taxon>
        <taxon>Embryophyta</taxon>
        <taxon>Tracheophyta</taxon>
        <taxon>Spermatophyta</taxon>
        <taxon>Magnoliopsida</taxon>
        <taxon>eudicotyledons</taxon>
        <taxon>Gunneridae</taxon>
        <taxon>Pentapetalae</taxon>
        <taxon>rosids</taxon>
        <taxon>fabids</taxon>
        <taxon>Fabales</taxon>
        <taxon>Fabaceae</taxon>
        <taxon>Papilionoideae</taxon>
        <taxon>50 kb inversion clade</taxon>
        <taxon>NPAAA clade</taxon>
        <taxon>Hologalegina</taxon>
        <taxon>IRL clade</taxon>
        <taxon>Trifolieae</taxon>
        <taxon>Trifolium</taxon>
    </lineage>
</organism>
<name>A0A392RZN2_9FABA</name>
<feature type="non-terminal residue" evidence="2">
    <location>
        <position position="49"/>
    </location>
</feature>
<comment type="caution">
    <text evidence="2">The sequence shown here is derived from an EMBL/GenBank/DDBJ whole genome shotgun (WGS) entry which is preliminary data.</text>
</comment>
<sequence>MPLTQMSYFQYPYVAAATQGQYSHPPYPMLPPQQPSMKPRQNRQQQQSG</sequence>
<proteinExistence type="predicted"/>
<accession>A0A392RZN2</accession>
<protein>
    <submittedName>
        <fullName evidence="2">Uncharacterized protein</fullName>
    </submittedName>
</protein>
<dbReference type="EMBL" id="LXQA010294250">
    <property type="protein sequence ID" value="MCI41607.1"/>
    <property type="molecule type" value="Genomic_DNA"/>
</dbReference>
<feature type="compositionally biased region" description="Pro residues" evidence="1">
    <location>
        <begin position="25"/>
        <end position="34"/>
    </location>
</feature>
<dbReference type="Proteomes" id="UP000265520">
    <property type="component" value="Unassembled WGS sequence"/>
</dbReference>
<reference evidence="2 3" key="1">
    <citation type="journal article" date="2018" name="Front. Plant Sci.">
        <title>Red Clover (Trifolium pratense) and Zigzag Clover (T. medium) - A Picture of Genomic Similarities and Differences.</title>
        <authorList>
            <person name="Dluhosova J."/>
            <person name="Istvanek J."/>
            <person name="Nedelnik J."/>
            <person name="Repkova J."/>
        </authorList>
    </citation>
    <scope>NUCLEOTIDE SEQUENCE [LARGE SCALE GENOMIC DNA]</scope>
    <source>
        <strain evidence="3">cv. 10/8</strain>
        <tissue evidence="2">Leaf</tissue>
    </source>
</reference>
<feature type="region of interest" description="Disordered" evidence="1">
    <location>
        <begin position="22"/>
        <end position="49"/>
    </location>
</feature>
<dbReference type="AlphaFoldDB" id="A0A392RZN2"/>
<keyword evidence="3" id="KW-1185">Reference proteome</keyword>